<dbReference type="PANTHER" id="PTHR33988:SF2">
    <property type="entry name" value="ENDORIBONUCLEASE MAZF"/>
    <property type="match status" value="1"/>
</dbReference>
<comment type="similarity">
    <text evidence="1">Belongs to the PemK/MazF family.</text>
</comment>
<comment type="caution">
    <text evidence="3">The sequence shown here is derived from an EMBL/GenBank/DDBJ whole genome shotgun (WGS) entry which is preliminary data.</text>
</comment>
<reference evidence="3" key="1">
    <citation type="journal article" date="2020" name="mSystems">
        <title>Genome- and Community-Level Interaction Insights into Carbon Utilization and Element Cycling Functions of Hydrothermarchaeota in Hydrothermal Sediment.</title>
        <authorList>
            <person name="Zhou Z."/>
            <person name="Liu Y."/>
            <person name="Xu W."/>
            <person name="Pan J."/>
            <person name="Luo Z.H."/>
            <person name="Li M."/>
        </authorList>
    </citation>
    <scope>NUCLEOTIDE SEQUENCE [LARGE SCALE GENOMIC DNA]</scope>
    <source>
        <strain evidence="3">SpSt-374</strain>
    </source>
</reference>
<accession>A0A7C3VTT0</accession>
<dbReference type="GO" id="GO:0004521">
    <property type="term" value="F:RNA endonuclease activity"/>
    <property type="evidence" value="ECO:0007669"/>
    <property type="project" value="TreeGrafter"/>
</dbReference>
<evidence type="ECO:0000256" key="1">
    <source>
        <dbReference type="ARBA" id="ARBA00007521"/>
    </source>
</evidence>
<dbReference type="Pfam" id="PF02452">
    <property type="entry name" value="PemK_toxin"/>
    <property type="match status" value="1"/>
</dbReference>
<dbReference type="SUPFAM" id="SSF50118">
    <property type="entry name" value="Cell growth inhibitor/plasmid maintenance toxic component"/>
    <property type="match status" value="1"/>
</dbReference>
<dbReference type="GO" id="GO:0006402">
    <property type="term" value="P:mRNA catabolic process"/>
    <property type="evidence" value="ECO:0007669"/>
    <property type="project" value="TreeGrafter"/>
</dbReference>
<gene>
    <name evidence="3" type="ORF">ENR15_14265</name>
</gene>
<dbReference type="GO" id="GO:0003677">
    <property type="term" value="F:DNA binding"/>
    <property type="evidence" value="ECO:0007669"/>
    <property type="project" value="InterPro"/>
</dbReference>
<organism evidence="3">
    <name type="scientific">Planktothricoides sp. SpSt-374</name>
    <dbReference type="NCBI Taxonomy" id="2282167"/>
    <lineage>
        <taxon>Bacteria</taxon>
        <taxon>Bacillati</taxon>
        <taxon>Cyanobacteriota</taxon>
        <taxon>Cyanophyceae</taxon>
        <taxon>Oscillatoriophycideae</taxon>
        <taxon>Oscillatoriales</taxon>
        <taxon>Oscillatoriaceae</taxon>
        <taxon>Planktothricoides</taxon>
    </lineage>
</organism>
<name>A0A7C3VTT0_9CYAN</name>
<evidence type="ECO:0000256" key="2">
    <source>
        <dbReference type="ARBA" id="ARBA00022649"/>
    </source>
</evidence>
<dbReference type="PANTHER" id="PTHR33988">
    <property type="entry name" value="ENDORIBONUCLEASE MAZF-RELATED"/>
    <property type="match status" value="1"/>
</dbReference>
<proteinExistence type="inferred from homology"/>
<dbReference type="InterPro" id="IPR003477">
    <property type="entry name" value="PemK-like"/>
</dbReference>
<keyword evidence="2" id="KW-1277">Toxin-antitoxin system</keyword>
<dbReference type="GO" id="GO:0016075">
    <property type="term" value="P:rRNA catabolic process"/>
    <property type="evidence" value="ECO:0007669"/>
    <property type="project" value="TreeGrafter"/>
</dbReference>
<dbReference type="Gene3D" id="2.30.30.110">
    <property type="match status" value="1"/>
</dbReference>
<dbReference type="EMBL" id="DSPX01000142">
    <property type="protein sequence ID" value="HGG01775.1"/>
    <property type="molecule type" value="Genomic_DNA"/>
</dbReference>
<evidence type="ECO:0000313" key="3">
    <source>
        <dbReference type="EMBL" id="HGG01775.1"/>
    </source>
</evidence>
<dbReference type="AlphaFoldDB" id="A0A7C3VTT0"/>
<dbReference type="InterPro" id="IPR011067">
    <property type="entry name" value="Plasmid_toxin/cell-grow_inhib"/>
</dbReference>
<sequence>MTYNRGDVVLVLFPNSDLRTAKRRPGLIVQADSLGTGLGQTIVAMITSNLERAGHPSRVLVSLATPEGQQTGLLSDSVIMTDNLVTLLGAEIDRKIGVLPEMETVDAALKHTLGLKHHR</sequence>
<protein>
    <submittedName>
        <fullName evidence="3">Type II toxin-antitoxin system PemK/MazF family toxin</fullName>
    </submittedName>
</protein>